<keyword evidence="1" id="KW-0732">Signal</keyword>
<dbReference type="OrthoDB" id="1143207at2"/>
<evidence type="ECO:0000313" key="2">
    <source>
        <dbReference type="EMBL" id="KGO88155.1"/>
    </source>
</evidence>
<gene>
    <name evidence="2" type="ORF">Q765_03655</name>
</gene>
<comment type="caution">
    <text evidence="2">The sequence shown here is derived from an EMBL/GenBank/DDBJ whole genome shotgun (WGS) entry which is preliminary data.</text>
</comment>
<organism evidence="2 3">
    <name type="scientific">Flavobacterium rivuli WB 3.3-2 = DSM 21788</name>
    <dbReference type="NCBI Taxonomy" id="1121895"/>
    <lineage>
        <taxon>Bacteria</taxon>
        <taxon>Pseudomonadati</taxon>
        <taxon>Bacteroidota</taxon>
        <taxon>Flavobacteriia</taxon>
        <taxon>Flavobacteriales</taxon>
        <taxon>Flavobacteriaceae</taxon>
        <taxon>Flavobacterium</taxon>
    </lineage>
</organism>
<keyword evidence="3" id="KW-1185">Reference proteome</keyword>
<sequence>MKKTLLLLFLFCFTAQAQEIGIPVKFMQSSKNPPQRYIGTDAFGWEYTIANNEFRKTKDGKSVKYQNVGLGEIYRVDIQNPLQIVLFYRKFNSVVLLDNQLNQTATINFSALPTELIAEAASLASQNRLWIYDITTQQIGLYDPMRNNFRTLTPPFNDGIKYYQSDYNYFYWIDNAGKCFTVNLFGKVTALGSVPAFDQAQILSATQILYSKDNSLYLYDLPAKTRKFVQINEKSFASFYYASQILSIFTESEIIQYKITFN</sequence>
<feature type="chain" id="PRO_5001992405" evidence="1">
    <location>
        <begin position="18"/>
        <end position="262"/>
    </location>
</feature>
<protein>
    <submittedName>
        <fullName evidence="2">Uncharacterized protein</fullName>
    </submittedName>
</protein>
<reference evidence="2 3" key="1">
    <citation type="submission" date="2013-09" db="EMBL/GenBank/DDBJ databases">
        <authorList>
            <person name="Zeng Z."/>
            <person name="Chen C."/>
        </authorList>
    </citation>
    <scope>NUCLEOTIDE SEQUENCE [LARGE SCALE GENOMIC DNA]</scope>
    <source>
        <strain evidence="2 3">WB 3.3-2</strain>
    </source>
</reference>
<dbReference type="STRING" id="1121895.GCA_000378485_01049"/>
<proteinExistence type="predicted"/>
<dbReference type="RefSeq" id="WP_020212179.1">
    <property type="nucleotide sequence ID" value="NZ_JRLX01000002.1"/>
</dbReference>
<dbReference type="eggNOG" id="ENOG502Z9ZK">
    <property type="taxonomic scope" value="Bacteria"/>
</dbReference>
<evidence type="ECO:0000313" key="3">
    <source>
        <dbReference type="Proteomes" id="UP000030152"/>
    </source>
</evidence>
<accession>A0A0A2MIP9</accession>
<dbReference type="AlphaFoldDB" id="A0A0A2MIP9"/>
<feature type="signal peptide" evidence="1">
    <location>
        <begin position="1"/>
        <end position="17"/>
    </location>
</feature>
<name>A0A0A2MIP9_9FLAO</name>
<dbReference type="Proteomes" id="UP000030152">
    <property type="component" value="Unassembled WGS sequence"/>
</dbReference>
<dbReference type="EMBL" id="JRLX01000002">
    <property type="protein sequence ID" value="KGO88155.1"/>
    <property type="molecule type" value="Genomic_DNA"/>
</dbReference>
<evidence type="ECO:0000256" key="1">
    <source>
        <dbReference type="SAM" id="SignalP"/>
    </source>
</evidence>